<protein>
    <recommendedName>
        <fullName evidence="4">SXP/RAL-2 family protein Ani s 5-like cation-binding domain-containing protein</fullName>
    </recommendedName>
</protein>
<dbReference type="AlphaFoldDB" id="A0A9P1I848"/>
<keyword evidence="1" id="KW-0732">Signal</keyword>
<name>A0A9P1I848_9PELO</name>
<accession>A0A9P1I848</accession>
<dbReference type="EMBL" id="CANHGI010000001">
    <property type="protein sequence ID" value="CAI5440134.1"/>
    <property type="molecule type" value="Genomic_DNA"/>
</dbReference>
<gene>
    <name evidence="2" type="ORF">CAMP_LOCUS2771</name>
</gene>
<dbReference type="Proteomes" id="UP001152747">
    <property type="component" value="Unassembled WGS sequence"/>
</dbReference>
<reference evidence="2" key="1">
    <citation type="submission" date="2022-11" db="EMBL/GenBank/DDBJ databases">
        <authorList>
            <person name="Kikuchi T."/>
        </authorList>
    </citation>
    <scope>NUCLEOTIDE SEQUENCE</scope>
    <source>
        <strain evidence="2">PS1010</strain>
    </source>
</reference>
<feature type="chain" id="PRO_5040420478" description="SXP/RAL-2 family protein Ani s 5-like cation-binding domain-containing protein" evidence="1">
    <location>
        <begin position="21"/>
        <end position="160"/>
    </location>
</feature>
<comment type="caution">
    <text evidence="2">The sequence shown here is derived from an EMBL/GenBank/DDBJ whole genome shotgun (WGS) entry which is preliminary data.</text>
</comment>
<evidence type="ECO:0000313" key="2">
    <source>
        <dbReference type="EMBL" id="CAI5440134.1"/>
    </source>
</evidence>
<dbReference type="OrthoDB" id="5776189at2759"/>
<sequence>MMHQYSLLILSSTVFCLVLCDVPLGYSNREGLSGHMGAFASLNWSDYELNLISSLHATGNYHEIMKMVKDKLVESEDLPLGERRKIENLLKKMRPPPLFKNLLDEEDTNRVRIAHGSGDLQTVLQIIDSRLRELPKNLYEVALTYLADLSPKYEPEQQDV</sequence>
<evidence type="ECO:0000313" key="3">
    <source>
        <dbReference type="Proteomes" id="UP001152747"/>
    </source>
</evidence>
<feature type="signal peptide" evidence="1">
    <location>
        <begin position="1"/>
        <end position="20"/>
    </location>
</feature>
<evidence type="ECO:0000256" key="1">
    <source>
        <dbReference type="SAM" id="SignalP"/>
    </source>
</evidence>
<evidence type="ECO:0008006" key="4">
    <source>
        <dbReference type="Google" id="ProtNLM"/>
    </source>
</evidence>
<organism evidence="2 3">
    <name type="scientific">Caenorhabditis angaria</name>
    <dbReference type="NCBI Taxonomy" id="860376"/>
    <lineage>
        <taxon>Eukaryota</taxon>
        <taxon>Metazoa</taxon>
        <taxon>Ecdysozoa</taxon>
        <taxon>Nematoda</taxon>
        <taxon>Chromadorea</taxon>
        <taxon>Rhabditida</taxon>
        <taxon>Rhabditina</taxon>
        <taxon>Rhabditomorpha</taxon>
        <taxon>Rhabditoidea</taxon>
        <taxon>Rhabditidae</taxon>
        <taxon>Peloderinae</taxon>
        <taxon>Caenorhabditis</taxon>
    </lineage>
</organism>
<keyword evidence="3" id="KW-1185">Reference proteome</keyword>
<proteinExistence type="predicted"/>